<proteinExistence type="inferred from homology"/>
<organism evidence="3">
    <name type="scientific">mine drainage metagenome</name>
    <dbReference type="NCBI Taxonomy" id="410659"/>
    <lineage>
        <taxon>unclassified sequences</taxon>
        <taxon>metagenomes</taxon>
        <taxon>ecological metagenomes</taxon>
    </lineage>
</organism>
<dbReference type="GO" id="GO:0030170">
    <property type="term" value="F:pyridoxal phosphate binding"/>
    <property type="evidence" value="ECO:0007669"/>
    <property type="project" value="InterPro"/>
</dbReference>
<comment type="similarity">
    <text evidence="1">Belongs to the class-III pyridoxal-phosphate-dependent aminotransferase family.</text>
</comment>
<evidence type="ECO:0000256" key="2">
    <source>
        <dbReference type="ARBA" id="ARBA00022898"/>
    </source>
</evidence>
<dbReference type="AlphaFoldDB" id="T0ZRZ6"/>
<dbReference type="Gene3D" id="3.40.640.10">
    <property type="entry name" value="Type I PLP-dependent aspartate aminotransferase-like (Major domain)"/>
    <property type="match status" value="1"/>
</dbReference>
<dbReference type="InterPro" id="IPR015422">
    <property type="entry name" value="PyrdxlP-dep_Trfase_small"/>
</dbReference>
<sequence>MEPEEARALVRSTGLAGWQIQGRWDPLMVVRAEGSRFWDAQGREYLDFSSQQVAANLGYGNRSVTEALVAQARQLPYLSPSFASPIRAELCRALGSVVPPGLHHYFFSSSGTEANEAALKMARGGTQRRRVVARTRSYHGSTAAALSVSGDLRRRTVEPTQSVAGTVFAPDCYCYRCPFGLEYPSCGVACAEYVDELIERTGDVAAMIVEPVVGTNGVLVPVPEYLPKIRAITRAHDVWLIADEVMTGWGRVGEWFAVDRYGVVPDLLTTAKGLTGAMAPLGLTAASDRVVAAWQDRYLPIGHTYEAHPLTLAPAVAAIGEYRRWDLLAKSRRDGDYLLQRLREIQTRHVSIGEVRGLGLFAAVELVRNRATKAPFNTEEDRRNGRPLVAEAVARAMMAEGVYCMAWVSHLIVAPPLIIDRDELDRGLEVLDRALAVADAESEERPG</sequence>
<dbReference type="Gene3D" id="3.90.1150.10">
    <property type="entry name" value="Aspartate Aminotransferase, domain 1"/>
    <property type="match status" value="1"/>
</dbReference>
<dbReference type="PANTHER" id="PTHR43094">
    <property type="entry name" value="AMINOTRANSFERASE"/>
    <property type="match status" value="1"/>
</dbReference>
<dbReference type="PANTHER" id="PTHR43094:SF1">
    <property type="entry name" value="AMINOTRANSFERASE CLASS-III"/>
    <property type="match status" value="1"/>
</dbReference>
<dbReference type="SUPFAM" id="SSF53383">
    <property type="entry name" value="PLP-dependent transferases"/>
    <property type="match status" value="1"/>
</dbReference>
<reference evidence="3" key="1">
    <citation type="submission" date="2013-08" db="EMBL/GenBank/DDBJ databases">
        <authorList>
            <person name="Mendez C."/>
            <person name="Richter M."/>
            <person name="Ferrer M."/>
            <person name="Sanchez J."/>
        </authorList>
    </citation>
    <scope>NUCLEOTIDE SEQUENCE</scope>
</reference>
<dbReference type="InterPro" id="IPR015424">
    <property type="entry name" value="PyrdxlP-dep_Trfase"/>
</dbReference>
<keyword evidence="2" id="KW-0663">Pyridoxal phosphate</keyword>
<dbReference type="GO" id="GO:0005829">
    <property type="term" value="C:cytosol"/>
    <property type="evidence" value="ECO:0007669"/>
    <property type="project" value="TreeGrafter"/>
</dbReference>
<dbReference type="InterPro" id="IPR015421">
    <property type="entry name" value="PyrdxlP-dep_Trfase_major"/>
</dbReference>
<dbReference type="Pfam" id="PF00202">
    <property type="entry name" value="Aminotran_3"/>
    <property type="match status" value="1"/>
</dbReference>
<reference evidence="3" key="2">
    <citation type="journal article" date="2014" name="ISME J.">
        <title>Microbial stratification in low pH oxic and suboxic macroscopic growths along an acid mine drainage.</title>
        <authorList>
            <person name="Mendez-Garcia C."/>
            <person name="Mesa V."/>
            <person name="Sprenger R.R."/>
            <person name="Richter M."/>
            <person name="Diez M.S."/>
            <person name="Solano J."/>
            <person name="Bargiela R."/>
            <person name="Golyshina O.V."/>
            <person name="Manteca A."/>
            <person name="Ramos J.L."/>
            <person name="Gallego J.R."/>
            <person name="Llorente I."/>
            <person name="Martins Dos Santos V.A."/>
            <person name="Jensen O.N."/>
            <person name="Pelaez A.I."/>
            <person name="Sanchez J."/>
            <person name="Ferrer M."/>
        </authorList>
    </citation>
    <scope>NUCLEOTIDE SEQUENCE</scope>
</reference>
<comment type="caution">
    <text evidence="3">The sequence shown here is derived from an EMBL/GenBank/DDBJ whole genome shotgun (WGS) entry which is preliminary data.</text>
</comment>
<accession>T0ZRZ6</accession>
<dbReference type="InterPro" id="IPR005814">
    <property type="entry name" value="Aminotrans_3"/>
</dbReference>
<protein>
    <submittedName>
        <fullName evidence="3">Adenosylmethionine--8-amino-7-oxononanoate transaminase</fullName>
    </submittedName>
</protein>
<dbReference type="EMBL" id="AUZY01008075">
    <property type="protein sequence ID" value="EQD47438.1"/>
    <property type="molecule type" value="Genomic_DNA"/>
</dbReference>
<dbReference type="CDD" id="cd00610">
    <property type="entry name" value="OAT_like"/>
    <property type="match status" value="1"/>
</dbReference>
<evidence type="ECO:0000256" key="1">
    <source>
        <dbReference type="ARBA" id="ARBA00008954"/>
    </source>
</evidence>
<evidence type="ECO:0000313" key="3">
    <source>
        <dbReference type="EMBL" id="EQD47438.1"/>
    </source>
</evidence>
<gene>
    <name evidence="3" type="ORF">B1B_12340</name>
</gene>
<dbReference type="GO" id="GO:0008483">
    <property type="term" value="F:transaminase activity"/>
    <property type="evidence" value="ECO:0007669"/>
    <property type="project" value="InterPro"/>
</dbReference>
<name>T0ZRZ6_9ZZZZ</name>